<proteinExistence type="predicted"/>
<dbReference type="Proteomes" id="UP001243717">
    <property type="component" value="Unassembled WGS sequence"/>
</dbReference>
<reference evidence="1 2" key="1">
    <citation type="submission" date="2023-04" db="EMBL/GenBank/DDBJ databases">
        <title>A novel bacteria isolated from coastal sediment.</title>
        <authorList>
            <person name="Liu X.-J."/>
            <person name="Du Z.-J."/>
        </authorList>
    </citation>
    <scope>NUCLEOTIDE SEQUENCE [LARGE SCALE GENOMIC DNA]</scope>
    <source>
        <strain evidence="1 2">SDUM461004</strain>
    </source>
</reference>
<dbReference type="EMBL" id="JARXIC010000012">
    <property type="protein sequence ID" value="MDQ8194527.1"/>
    <property type="molecule type" value="Genomic_DNA"/>
</dbReference>
<protein>
    <submittedName>
        <fullName evidence="1">Uncharacterized protein</fullName>
    </submittedName>
</protein>
<dbReference type="RefSeq" id="WP_308984996.1">
    <property type="nucleotide sequence ID" value="NZ_JARXIC010000012.1"/>
</dbReference>
<comment type="caution">
    <text evidence="1">The sequence shown here is derived from an EMBL/GenBank/DDBJ whole genome shotgun (WGS) entry which is preliminary data.</text>
</comment>
<keyword evidence="2" id="KW-1185">Reference proteome</keyword>
<organism evidence="1 2">
    <name type="scientific">Thalassobacterium sedimentorum</name>
    <dbReference type="NCBI Taxonomy" id="3041258"/>
    <lineage>
        <taxon>Bacteria</taxon>
        <taxon>Pseudomonadati</taxon>
        <taxon>Verrucomicrobiota</taxon>
        <taxon>Opitutia</taxon>
        <taxon>Puniceicoccales</taxon>
        <taxon>Coraliomargaritaceae</taxon>
        <taxon>Thalassobacterium</taxon>
    </lineage>
</organism>
<gene>
    <name evidence="1" type="ORF">QEH59_08815</name>
</gene>
<name>A0ABU1AIK3_9BACT</name>
<evidence type="ECO:0000313" key="1">
    <source>
        <dbReference type="EMBL" id="MDQ8194527.1"/>
    </source>
</evidence>
<accession>A0ABU1AIK3</accession>
<sequence length="148" mass="16821">MLTFIGSVPVVTAEPLRVMEETAIPYMSFLSKADFDQRYPGEMLDNADQLDVGWYVIYEHQALNYYFGPILLESIGEDYLAQLTETVEAAVEQRPSIKDYRLELSYEPSLESVERGADEPLIEAPAPMPPQDTSTPSFWSKVKRFFGL</sequence>
<evidence type="ECO:0000313" key="2">
    <source>
        <dbReference type="Proteomes" id="UP001243717"/>
    </source>
</evidence>